<proteinExistence type="predicted"/>
<name>A0AAD5DDR0_AMBAR</name>
<keyword evidence="2" id="KW-0677">Repeat</keyword>
<reference evidence="7" key="1">
    <citation type="submission" date="2022-06" db="EMBL/GenBank/DDBJ databases">
        <title>Uncovering the hologenomic basis of an extraordinary plant invasion.</title>
        <authorList>
            <person name="Bieker V.C."/>
            <person name="Martin M.D."/>
            <person name="Gilbert T."/>
            <person name="Hodgins K."/>
            <person name="Battlay P."/>
            <person name="Petersen B."/>
            <person name="Wilson J."/>
        </authorList>
    </citation>
    <scope>NUCLEOTIDE SEQUENCE</scope>
    <source>
        <strain evidence="7">AA19_3_7</strain>
        <tissue evidence="7">Leaf</tissue>
    </source>
</reference>
<dbReference type="FunFam" id="1.10.10.60:FF:000001">
    <property type="entry name" value="MYB-related transcription factor"/>
    <property type="match status" value="2"/>
</dbReference>
<dbReference type="InterPro" id="IPR017930">
    <property type="entry name" value="Myb_dom"/>
</dbReference>
<evidence type="ECO:0000313" key="8">
    <source>
        <dbReference type="Proteomes" id="UP001206925"/>
    </source>
</evidence>
<feature type="domain" description="HTH myb-type" evidence="6">
    <location>
        <begin position="8"/>
        <end position="60"/>
    </location>
</feature>
<feature type="domain" description="HTH myb-type" evidence="6">
    <location>
        <begin position="61"/>
        <end position="115"/>
    </location>
</feature>
<organism evidence="7 8">
    <name type="scientific">Ambrosia artemisiifolia</name>
    <name type="common">Common ragweed</name>
    <dbReference type="NCBI Taxonomy" id="4212"/>
    <lineage>
        <taxon>Eukaryota</taxon>
        <taxon>Viridiplantae</taxon>
        <taxon>Streptophyta</taxon>
        <taxon>Embryophyta</taxon>
        <taxon>Tracheophyta</taxon>
        <taxon>Spermatophyta</taxon>
        <taxon>Magnoliopsida</taxon>
        <taxon>eudicotyledons</taxon>
        <taxon>Gunneridae</taxon>
        <taxon>Pentapetalae</taxon>
        <taxon>asterids</taxon>
        <taxon>campanulids</taxon>
        <taxon>Asterales</taxon>
        <taxon>Asteraceae</taxon>
        <taxon>Asteroideae</taxon>
        <taxon>Heliantheae alliance</taxon>
        <taxon>Heliantheae</taxon>
        <taxon>Ambrosia</taxon>
    </lineage>
</organism>
<sequence>MVKTSIDQNGVKKGAWTEEEDNKLRAYIQRYGHWNWSLLPKFAGLSRNGKSCRLRWVNYLRPNVKHGNFTKEEDDLIVHLHNKLGNKWSQIAAKLPGRSDNEIKNRWNTHLKKRAQGDYTVLETDHHGTTTESFDQANQNGNHVNEQHEVEMNSVVPSSDSPLHCARTELPSCCFLASDCGASSNVASQTSNHQLAQDFWTEPFLEDITFSVDSNLSPLHVVDDLQSSCNDMMLNYDELSWSMLDSCDGYNNDFINGALNCLWIQNHRDRSIEVEGRKMVKTSSFYKNGVKKGAWNEDEDDKLRTYIQRYGHWNWSLLPKFAGLSRSGKSCRLRWVNYLRPNMKHGNFSKEEDDMIVHLHSKLGNKQYVIINTMFY</sequence>
<dbReference type="Pfam" id="PF13921">
    <property type="entry name" value="Myb_DNA-bind_6"/>
    <property type="match status" value="1"/>
</dbReference>
<evidence type="ECO:0000259" key="5">
    <source>
        <dbReference type="PROSITE" id="PS50090"/>
    </source>
</evidence>
<feature type="domain" description="Myb-like" evidence="5">
    <location>
        <begin position="8"/>
        <end position="60"/>
    </location>
</feature>
<dbReference type="InterPro" id="IPR015495">
    <property type="entry name" value="Myb_TF_plants"/>
</dbReference>
<keyword evidence="8" id="KW-1185">Reference proteome</keyword>
<dbReference type="InterPro" id="IPR009057">
    <property type="entry name" value="Homeodomain-like_sf"/>
</dbReference>
<keyword evidence="4" id="KW-0539">Nucleus</keyword>
<accession>A0AAD5DDR0</accession>
<dbReference type="EMBL" id="JAMZMK010000041">
    <property type="protein sequence ID" value="KAI7757922.1"/>
    <property type="molecule type" value="Genomic_DNA"/>
</dbReference>
<dbReference type="Gene3D" id="1.10.10.60">
    <property type="entry name" value="Homeodomain-like"/>
    <property type="match status" value="3"/>
</dbReference>
<evidence type="ECO:0000256" key="1">
    <source>
        <dbReference type="ARBA" id="ARBA00004123"/>
    </source>
</evidence>
<protein>
    <submittedName>
        <fullName evidence="7">Uncharacterized protein</fullName>
    </submittedName>
</protein>
<feature type="domain" description="HTH myb-type" evidence="6">
    <location>
        <begin position="287"/>
        <end position="343"/>
    </location>
</feature>
<keyword evidence="3" id="KW-0238">DNA-binding</keyword>
<comment type="subcellular location">
    <subcellularLocation>
        <location evidence="1">Nucleus</location>
    </subcellularLocation>
</comment>
<feature type="domain" description="Myb-like" evidence="5">
    <location>
        <begin position="287"/>
        <end position="339"/>
    </location>
</feature>
<comment type="caution">
    <text evidence="7">The sequence shown here is derived from an EMBL/GenBank/DDBJ whole genome shotgun (WGS) entry which is preliminary data.</text>
</comment>
<dbReference type="AlphaFoldDB" id="A0AAD5DDR0"/>
<evidence type="ECO:0000256" key="2">
    <source>
        <dbReference type="ARBA" id="ARBA00022737"/>
    </source>
</evidence>
<evidence type="ECO:0000313" key="7">
    <source>
        <dbReference type="EMBL" id="KAI7757922.1"/>
    </source>
</evidence>
<dbReference type="GO" id="GO:0005634">
    <property type="term" value="C:nucleus"/>
    <property type="evidence" value="ECO:0007669"/>
    <property type="project" value="UniProtKB-SubCell"/>
</dbReference>
<evidence type="ECO:0000256" key="4">
    <source>
        <dbReference type="ARBA" id="ARBA00023242"/>
    </source>
</evidence>
<dbReference type="PROSITE" id="PS50090">
    <property type="entry name" value="MYB_LIKE"/>
    <property type="match status" value="3"/>
</dbReference>
<evidence type="ECO:0000259" key="6">
    <source>
        <dbReference type="PROSITE" id="PS51294"/>
    </source>
</evidence>
<dbReference type="CDD" id="cd00167">
    <property type="entry name" value="SANT"/>
    <property type="match status" value="3"/>
</dbReference>
<gene>
    <name evidence="7" type="ORF">M8C21_022844</name>
</gene>
<dbReference type="PANTHER" id="PTHR10641:SF1277">
    <property type="entry name" value="HOMEODOMAIN-LIKE PROTEIN-RELATED"/>
    <property type="match status" value="1"/>
</dbReference>
<evidence type="ECO:0000256" key="3">
    <source>
        <dbReference type="ARBA" id="ARBA00023125"/>
    </source>
</evidence>
<dbReference type="GO" id="GO:0003677">
    <property type="term" value="F:DNA binding"/>
    <property type="evidence" value="ECO:0007669"/>
    <property type="project" value="UniProtKB-KW"/>
</dbReference>
<dbReference type="Pfam" id="PF00249">
    <property type="entry name" value="Myb_DNA-binding"/>
    <property type="match status" value="2"/>
</dbReference>
<dbReference type="PANTHER" id="PTHR10641">
    <property type="entry name" value="MYB FAMILY TRANSCRIPTION FACTOR"/>
    <property type="match status" value="1"/>
</dbReference>
<dbReference type="PROSITE" id="PS51294">
    <property type="entry name" value="HTH_MYB"/>
    <property type="match status" value="3"/>
</dbReference>
<dbReference type="Proteomes" id="UP001206925">
    <property type="component" value="Unassembled WGS sequence"/>
</dbReference>
<dbReference type="SUPFAM" id="SSF46689">
    <property type="entry name" value="Homeodomain-like"/>
    <property type="match status" value="2"/>
</dbReference>
<feature type="domain" description="Myb-like" evidence="5">
    <location>
        <begin position="61"/>
        <end position="111"/>
    </location>
</feature>
<dbReference type="InterPro" id="IPR001005">
    <property type="entry name" value="SANT/Myb"/>
</dbReference>
<dbReference type="SMART" id="SM00717">
    <property type="entry name" value="SANT"/>
    <property type="match status" value="3"/>
</dbReference>